<dbReference type="STRING" id="394096.DB31_6078"/>
<evidence type="ECO:0000313" key="1">
    <source>
        <dbReference type="EMBL" id="KFE59805.1"/>
    </source>
</evidence>
<name>A0A085VWJ2_9BACT</name>
<sequence>MATNGMATNGMATNGMATNGLSTSGLITNAMNTSAFITWFNQDVSLANMVMHYVVDCGISDGSSRTWTNPTTGIQYVWNGKWGLTPGWASGLPATELEQQLITACMAAYTNKYGRAVDISIQGRDALGTPIPVGTHEFTTFAQREACFFGNIFNGEGVYAGSDARLSTDKSSVRACGLKTPGTGDKCPPIHQVDPCSEICKPDLQNNYYVTCSYNGKAYPAITTRIQLSDINVCGDGVCQISESCGTGFTPDSCMDCGPCP</sequence>
<accession>A0A085VWJ2</accession>
<keyword evidence="2" id="KW-1185">Reference proteome</keyword>
<gene>
    <name evidence="1" type="ORF">DB31_6078</name>
</gene>
<comment type="caution">
    <text evidence="1">The sequence shown here is derived from an EMBL/GenBank/DDBJ whole genome shotgun (WGS) entry which is preliminary data.</text>
</comment>
<proteinExistence type="predicted"/>
<organism evidence="1 2">
    <name type="scientific">Hyalangium minutum</name>
    <dbReference type="NCBI Taxonomy" id="394096"/>
    <lineage>
        <taxon>Bacteria</taxon>
        <taxon>Pseudomonadati</taxon>
        <taxon>Myxococcota</taxon>
        <taxon>Myxococcia</taxon>
        <taxon>Myxococcales</taxon>
        <taxon>Cystobacterineae</taxon>
        <taxon>Archangiaceae</taxon>
        <taxon>Hyalangium</taxon>
    </lineage>
</organism>
<evidence type="ECO:0000313" key="2">
    <source>
        <dbReference type="Proteomes" id="UP000028725"/>
    </source>
</evidence>
<dbReference type="Proteomes" id="UP000028725">
    <property type="component" value="Unassembled WGS sequence"/>
</dbReference>
<dbReference type="EMBL" id="JMCB01000032">
    <property type="protein sequence ID" value="KFE59805.1"/>
    <property type="molecule type" value="Genomic_DNA"/>
</dbReference>
<protein>
    <submittedName>
        <fullName evidence="1">Gamma-glutamyltranspeptidase</fullName>
    </submittedName>
</protein>
<dbReference type="AlphaFoldDB" id="A0A085VWJ2"/>
<reference evidence="1 2" key="1">
    <citation type="submission" date="2014-04" db="EMBL/GenBank/DDBJ databases">
        <title>Genome assembly of Hyalangium minutum DSM 14724.</title>
        <authorList>
            <person name="Sharma G."/>
            <person name="Subramanian S."/>
        </authorList>
    </citation>
    <scope>NUCLEOTIDE SEQUENCE [LARGE SCALE GENOMIC DNA]</scope>
    <source>
        <strain evidence="1 2">DSM 14724</strain>
    </source>
</reference>